<dbReference type="Proteomes" id="UP001465755">
    <property type="component" value="Unassembled WGS sequence"/>
</dbReference>
<evidence type="ECO:0000313" key="1">
    <source>
        <dbReference type="EMBL" id="KAK9798222.1"/>
    </source>
</evidence>
<organism evidence="1 2">
    <name type="scientific">Symbiochloris irregularis</name>
    <dbReference type="NCBI Taxonomy" id="706552"/>
    <lineage>
        <taxon>Eukaryota</taxon>
        <taxon>Viridiplantae</taxon>
        <taxon>Chlorophyta</taxon>
        <taxon>core chlorophytes</taxon>
        <taxon>Trebouxiophyceae</taxon>
        <taxon>Trebouxiales</taxon>
        <taxon>Trebouxiaceae</taxon>
        <taxon>Symbiochloris</taxon>
    </lineage>
</organism>
<dbReference type="EMBL" id="JALJOQ010000099">
    <property type="protein sequence ID" value="KAK9798222.1"/>
    <property type="molecule type" value="Genomic_DNA"/>
</dbReference>
<accession>A0AAW1NZB6</accession>
<protein>
    <submittedName>
        <fullName evidence="1">Uncharacterized protein</fullName>
    </submittedName>
</protein>
<reference evidence="1 2" key="1">
    <citation type="journal article" date="2024" name="Nat. Commun.">
        <title>Phylogenomics reveals the evolutionary origins of lichenization in chlorophyte algae.</title>
        <authorList>
            <person name="Puginier C."/>
            <person name="Libourel C."/>
            <person name="Otte J."/>
            <person name="Skaloud P."/>
            <person name="Haon M."/>
            <person name="Grisel S."/>
            <person name="Petersen M."/>
            <person name="Berrin J.G."/>
            <person name="Delaux P.M."/>
            <person name="Dal Grande F."/>
            <person name="Keller J."/>
        </authorList>
    </citation>
    <scope>NUCLEOTIDE SEQUENCE [LARGE SCALE GENOMIC DNA]</scope>
    <source>
        <strain evidence="1 2">SAG 2036</strain>
    </source>
</reference>
<gene>
    <name evidence="1" type="ORF">WJX73_009237</name>
</gene>
<comment type="caution">
    <text evidence="1">The sequence shown here is derived from an EMBL/GenBank/DDBJ whole genome shotgun (WGS) entry which is preliminary data.</text>
</comment>
<name>A0AAW1NZB6_9CHLO</name>
<proteinExistence type="predicted"/>
<sequence>MTLLDSTAGGLGASSLRPWGASLTQTRQAGSAFLTAVAAVLCSSVDPSTPNTVELPEDVWRMILALLVIDFGRELAKRGISGPSADAFLDASPCLHLSVWCGARSHCCSRAAAKLILCGREDLPDVLRGGGIFSKLRWSWTGESTGGLFQQPGSFCWDSGIITLVPDTWACISADIQGYAAGPRFAVVFIAGRSAEHCHDNGGGSSWHGRQGGSYDPDWDPSLAQWLSRASDRVN</sequence>
<keyword evidence="2" id="KW-1185">Reference proteome</keyword>
<evidence type="ECO:0000313" key="2">
    <source>
        <dbReference type="Proteomes" id="UP001465755"/>
    </source>
</evidence>
<dbReference type="AlphaFoldDB" id="A0AAW1NZB6"/>